<reference evidence="2" key="1">
    <citation type="journal article" date="2009" name="Rice">
        <title>De Novo Next Generation Sequencing of Plant Genomes.</title>
        <authorList>
            <person name="Rounsley S."/>
            <person name="Marri P.R."/>
            <person name="Yu Y."/>
            <person name="He R."/>
            <person name="Sisneros N."/>
            <person name="Goicoechea J.L."/>
            <person name="Lee S.J."/>
            <person name="Angelova A."/>
            <person name="Kudrna D."/>
            <person name="Luo M."/>
            <person name="Affourtit J."/>
            <person name="Desany B."/>
            <person name="Knight J."/>
            <person name="Niazi F."/>
            <person name="Egholm M."/>
            <person name="Wing R.A."/>
        </authorList>
    </citation>
    <scope>NUCLEOTIDE SEQUENCE [LARGE SCALE GENOMIC DNA]</scope>
    <source>
        <strain evidence="2">cv. IRGC 105608</strain>
    </source>
</reference>
<organism evidence="2">
    <name type="scientific">Oryza barthii</name>
    <dbReference type="NCBI Taxonomy" id="65489"/>
    <lineage>
        <taxon>Eukaryota</taxon>
        <taxon>Viridiplantae</taxon>
        <taxon>Streptophyta</taxon>
        <taxon>Embryophyta</taxon>
        <taxon>Tracheophyta</taxon>
        <taxon>Spermatophyta</taxon>
        <taxon>Magnoliopsida</taxon>
        <taxon>Liliopsida</taxon>
        <taxon>Poales</taxon>
        <taxon>Poaceae</taxon>
        <taxon>BOP clade</taxon>
        <taxon>Oryzoideae</taxon>
        <taxon>Oryzeae</taxon>
        <taxon>Oryzinae</taxon>
        <taxon>Oryza</taxon>
    </lineage>
</organism>
<dbReference type="Gramene" id="OBART09G02820.1">
    <property type="protein sequence ID" value="OBART09G02820.1"/>
    <property type="gene ID" value="OBART09G02820"/>
</dbReference>
<dbReference type="Pfam" id="PF20241">
    <property type="entry name" value="DUF6598"/>
    <property type="match status" value="2"/>
</dbReference>
<accession>A0A0D3H4D3</accession>
<proteinExistence type="predicted"/>
<sequence length="485" mass="54134">MRLLLLSRSVARLSRCSSTLQPNSPVSRCLCSASQPLSGEMLHSRRHLHHLSRSHMRLFSKKTKEMWWFTEGVSDNCPTVDVHPATILEGSSHRDGSIYKFCPGFIQVFQIADRHEIVFGEACLEPMMLSQPMDCQPNRDTCTVHFSTRMMQIFSIKLAKIHMYSGPVQIYGYIAVRDHLDSMLNYVVNRSRDDPIIVKQVIADYHMRGRPRPGQLHLPLPPLYLVRYHCLEPSSASSSWALRHHSPLMLVTSALAPVPLPYACLGHFCPSPILSPPLPLVYIPLGLVSTPSRVMMLKTGVAFPDRSPPYPDLVANGSCIEMIGPKRGISMSCSVVLEFDMRIKKGDQEEDDLELTDGALEYSQITTPAMRPMTSRVSGNCGAVDITLAYLYQAVEATIEVSISKVRQEIQLFDGMVGEPCGLRRYVVAVASDTWMHLKFKVCEKGSKNDVGRYCSFKANRHGFASQQIVVEPGAITVKTVGDIL</sequence>
<dbReference type="PaxDb" id="65489-OBART09G02820.1"/>
<name>A0A0D3H4D3_9ORYZ</name>
<keyword evidence="3" id="KW-1185">Reference proteome</keyword>
<dbReference type="Proteomes" id="UP000026960">
    <property type="component" value="Chromosome 9"/>
</dbReference>
<dbReference type="PANTHER" id="PTHR33065">
    <property type="entry name" value="OS07G0486400 PROTEIN"/>
    <property type="match status" value="1"/>
</dbReference>
<dbReference type="eggNOG" id="ENOG502R1F8">
    <property type="taxonomic scope" value="Eukaryota"/>
</dbReference>
<protein>
    <recommendedName>
        <fullName evidence="1">DUF6598 domain-containing protein</fullName>
    </recommendedName>
</protein>
<dbReference type="PANTHER" id="PTHR33065:SF19">
    <property type="entry name" value="OS11G0130700 PROTEIN"/>
    <property type="match status" value="1"/>
</dbReference>
<dbReference type="AlphaFoldDB" id="A0A0D3H4D3"/>
<reference evidence="2" key="2">
    <citation type="submission" date="2015-03" db="UniProtKB">
        <authorList>
            <consortium name="EnsemblPlants"/>
        </authorList>
    </citation>
    <scope>IDENTIFICATION</scope>
</reference>
<feature type="domain" description="DUF6598" evidence="1">
    <location>
        <begin position="150"/>
        <end position="200"/>
    </location>
</feature>
<dbReference type="InterPro" id="IPR046533">
    <property type="entry name" value="DUF6598"/>
</dbReference>
<dbReference type="EnsemblPlants" id="OBART09G02820.1">
    <property type="protein sequence ID" value="OBART09G02820.1"/>
    <property type="gene ID" value="OBART09G02820"/>
</dbReference>
<evidence type="ECO:0000313" key="3">
    <source>
        <dbReference type="Proteomes" id="UP000026960"/>
    </source>
</evidence>
<evidence type="ECO:0000259" key="1">
    <source>
        <dbReference type="Pfam" id="PF20241"/>
    </source>
</evidence>
<dbReference type="STRING" id="65489.A0A0D3H4D3"/>
<feature type="domain" description="DUF6598" evidence="1">
    <location>
        <begin position="316"/>
        <end position="479"/>
    </location>
</feature>
<evidence type="ECO:0000313" key="2">
    <source>
        <dbReference type="EnsemblPlants" id="OBART09G02820.1"/>
    </source>
</evidence>